<evidence type="ECO:0000313" key="1">
    <source>
        <dbReference type="EMBL" id="RMZ94418.1"/>
    </source>
</evidence>
<organism evidence="1 2">
    <name type="scientific">Brachionus plicatilis</name>
    <name type="common">Marine rotifer</name>
    <name type="synonym">Brachionus muelleri</name>
    <dbReference type="NCBI Taxonomy" id="10195"/>
    <lineage>
        <taxon>Eukaryota</taxon>
        <taxon>Metazoa</taxon>
        <taxon>Spiralia</taxon>
        <taxon>Gnathifera</taxon>
        <taxon>Rotifera</taxon>
        <taxon>Eurotatoria</taxon>
        <taxon>Monogononta</taxon>
        <taxon>Pseudotrocha</taxon>
        <taxon>Ploima</taxon>
        <taxon>Brachionidae</taxon>
        <taxon>Brachionus</taxon>
    </lineage>
</organism>
<sequence>MSLSSTLFKAGSLTFRSSKRIPALFTAFKNVHSGKIIMQNQTPAVQKSPITAPTVKKENPELRLSLKELGQYVATCMPKY</sequence>
<keyword evidence="2" id="KW-1185">Reference proteome</keyword>
<feature type="non-terminal residue" evidence="1">
    <location>
        <position position="80"/>
    </location>
</feature>
<name>A0A3M7P5S2_BRAPC</name>
<dbReference type="AlphaFoldDB" id="A0A3M7P5S2"/>
<dbReference type="EMBL" id="REGN01013067">
    <property type="protein sequence ID" value="RMZ94418.1"/>
    <property type="molecule type" value="Genomic_DNA"/>
</dbReference>
<evidence type="ECO:0000313" key="2">
    <source>
        <dbReference type="Proteomes" id="UP000276133"/>
    </source>
</evidence>
<comment type="caution">
    <text evidence="1">The sequence shown here is derived from an EMBL/GenBank/DDBJ whole genome shotgun (WGS) entry which is preliminary data.</text>
</comment>
<gene>
    <name evidence="1" type="ORF">BpHYR1_010361</name>
</gene>
<dbReference type="Proteomes" id="UP000276133">
    <property type="component" value="Unassembled WGS sequence"/>
</dbReference>
<protein>
    <submittedName>
        <fullName evidence="1">Uncharacterized protein</fullName>
    </submittedName>
</protein>
<accession>A0A3M7P5S2</accession>
<reference evidence="1 2" key="1">
    <citation type="journal article" date="2018" name="Sci. Rep.">
        <title>Genomic signatures of local adaptation to the degree of environmental predictability in rotifers.</title>
        <authorList>
            <person name="Franch-Gras L."/>
            <person name="Hahn C."/>
            <person name="Garcia-Roger E.M."/>
            <person name="Carmona M.J."/>
            <person name="Serra M."/>
            <person name="Gomez A."/>
        </authorList>
    </citation>
    <scope>NUCLEOTIDE SEQUENCE [LARGE SCALE GENOMIC DNA]</scope>
    <source>
        <strain evidence="1">HYR1</strain>
    </source>
</reference>
<proteinExistence type="predicted"/>